<dbReference type="InterPro" id="IPR038135">
    <property type="entry name" value="Methylthiotransferase_N_sf"/>
</dbReference>
<dbReference type="InterPro" id="IPR012340">
    <property type="entry name" value="NA-bd_OB-fold"/>
</dbReference>
<keyword evidence="1 6" id="KW-0004">4Fe-4S</keyword>
<dbReference type="PROSITE" id="PS51449">
    <property type="entry name" value="MTTASE_N"/>
    <property type="match status" value="1"/>
</dbReference>
<comment type="cofactor">
    <cofactor evidence="6">
        <name>[4Fe-4S] cluster</name>
        <dbReference type="ChEBI" id="CHEBI:49883"/>
    </cofactor>
    <text evidence="6">Binds 2 [4Fe-4S] clusters. One cluster is coordinated with 3 cysteines and an exchangeable S-adenosyl-L-methionine.</text>
</comment>
<comment type="similarity">
    <text evidence="6">Belongs to the methylthiotransferase family. RimO subfamily.</text>
</comment>
<proteinExistence type="inferred from homology"/>
<feature type="binding site" evidence="6">
    <location>
        <position position="101"/>
    </location>
    <ligand>
        <name>[4Fe-4S] cluster</name>
        <dbReference type="ChEBI" id="CHEBI:49883"/>
        <label>1</label>
    </ligand>
</feature>
<feature type="binding site" evidence="6">
    <location>
        <position position="297"/>
    </location>
    <ligand>
        <name>[4Fe-4S] cluster</name>
        <dbReference type="ChEBI" id="CHEBI:49883"/>
        <label>2</label>
        <note>4Fe-4S-S-AdoMet</note>
    </ligand>
</feature>
<protein>
    <recommendedName>
        <fullName evidence="6">Ribosomal protein uS12 methylthiotransferase RimO</fullName>
        <shortName evidence="6">uS12 MTTase</shortName>
        <shortName evidence="6">uS12 methylthiotransferase</shortName>
        <ecNumber evidence="6">2.8.4.4</ecNumber>
    </recommendedName>
    <alternativeName>
        <fullName evidence="6">Ribosomal protein uS12 (aspartate-C(3))-methylthiotransferase</fullName>
    </alternativeName>
    <alternativeName>
        <fullName evidence="6">Ribosome maturation factor RimO</fullName>
    </alternativeName>
</protein>
<dbReference type="InterPro" id="IPR013848">
    <property type="entry name" value="Methylthiotransferase_N"/>
</dbReference>
<feature type="region of interest" description="Disordered" evidence="7">
    <location>
        <begin position="166"/>
        <end position="224"/>
    </location>
</feature>
<dbReference type="Pfam" id="PF00919">
    <property type="entry name" value="UPF0004"/>
    <property type="match status" value="1"/>
</dbReference>
<evidence type="ECO:0000259" key="8">
    <source>
        <dbReference type="PROSITE" id="PS51449"/>
    </source>
</evidence>
<evidence type="ECO:0000256" key="3">
    <source>
        <dbReference type="ARBA" id="ARBA00022723"/>
    </source>
</evidence>
<keyword evidence="6" id="KW-0808">Transferase</keyword>
<gene>
    <name evidence="6" type="primary">rimO</name>
    <name evidence="10" type="ORF">GCM10009554_59540</name>
</gene>
<sequence length="598" mass="62826">MALISVGSGEGSYSWVMTTTPTTVALVTLGCARNDVDSEELAGRLEAGGFRLVEDAAEADTVVVNTCGFVEAAKKDSVDTLLAASDYKESGRTQAVVAVGCLAERYGEQLAEALPETDAVLGFDDYADISEKLRSILAGTKHQSHVPRDRRKLLPLAPADRATAQGVALPGHGDTAHQPPNAATQGLNGDTGANAAQDLDGDTGAGSGRRPNSDTGVSETPGVLGDTRATAQQILNGAGDDAQREQGLKGRTVKASDPAELTIDAPDLASAPASGPRIVRRRLDGGPMAPLKLASGCDRRCAFCAIPAFRGAFVSRRPTEVLGEAHWLAENGVREVFLVSENSTSYGKDLGDLRLLETLVAEIAEVPGLTRVRVSYLQPAEMRPTLITAMASTPGVVPYFDLSFQHASGPLLRRMRRFGDSERFLELIAQVRAQAPTAGIRSNVIVGFPGETEEDVDILCDFLSRAGLDAIGVFGYSDEDGTEAETYDGKLDEDTIAARLDRVTRLAEDLTSARAEARIGETVEILVESIDGDTAEGRAAHQGPEVDGSTTLTDFPADLAIGDLVTAEVVGTEGVDLIAAFGAQVRTREGVPAANLTA</sequence>
<dbReference type="InterPro" id="IPR002792">
    <property type="entry name" value="TRAM_dom"/>
</dbReference>
<feature type="domain" description="MTTase N-terminal" evidence="8">
    <location>
        <begin position="22"/>
        <end position="138"/>
    </location>
</feature>
<keyword evidence="2 6" id="KW-0949">S-adenosyl-L-methionine</keyword>
<feature type="domain" description="Radical SAM core" evidence="9">
    <location>
        <begin position="283"/>
        <end position="514"/>
    </location>
</feature>
<evidence type="ECO:0000313" key="11">
    <source>
        <dbReference type="Proteomes" id="UP001500542"/>
    </source>
</evidence>
<evidence type="ECO:0000259" key="9">
    <source>
        <dbReference type="PROSITE" id="PS51918"/>
    </source>
</evidence>
<dbReference type="Pfam" id="PF18693">
    <property type="entry name" value="TRAM_2"/>
    <property type="match status" value="1"/>
</dbReference>
<dbReference type="CDD" id="cd01335">
    <property type="entry name" value="Radical_SAM"/>
    <property type="match status" value="1"/>
</dbReference>
<keyword evidence="5 6" id="KW-0411">Iron-sulfur</keyword>
<dbReference type="EC" id="2.8.4.4" evidence="6"/>
<organism evidence="10 11">
    <name type="scientific">Kribbella koreensis</name>
    <dbReference type="NCBI Taxonomy" id="57909"/>
    <lineage>
        <taxon>Bacteria</taxon>
        <taxon>Bacillati</taxon>
        <taxon>Actinomycetota</taxon>
        <taxon>Actinomycetes</taxon>
        <taxon>Propionibacteriales</taxon>
        <taxon>Kribbellaceae</taxon>
        <taxon>Kribbella</taxon>
    </lineage>
</organism>
<dbReference type="PANTHER" id="PTHR43837:SF1">
    <property type="entry name" value="RIBOSOMAL PROTEIN US12 METHYLTHIOTRANSFERASE RIMO"/>
    <property type="match status" value="1"/>
</dbReference>
<feature type="binding site" evidence="6">
    <location>
        <position position="31"/>
    </location>
    <ligand>
        <name>[4Fe-4S] cluster</name>
        <dbReference type="ChEBI" id="CHEBI:49883"/>
        <label>1</label>
    </ligand>
</feature>
<dbReference type="Gene3D" id="2.40.50.140">
    <property type="entry name" value="Nucleic acid-binding proteins"/>
    <property type="match status" value="1"/>
</dbReference>
<dbReference type="Proteomes" id="UP001500542">
    <property type="component" value="Unassembled WGS sequence"/>
</dbReference>
<evidence type="ECO:0000313" key="10">
    <source>
        <dbReference type="EMBL" id="GAA0954205.1"/>
    </source>
</evidence>
<keyword evidence="3 6" id="KW-0479">Metal-binding</keyword>
<reference evidence="10 11" key="1">
    <citation type="journal article" date="2019" name="Int. J. Syst. Evol. Microbiol.">
        <title>The Global Catalogue of Microorganisms (GCM) 10K type strain sequencing project: providing services to taxonomists for standard genome sequencing and annotation.</title>
        <authorList>
            <consortium name="The Broad Institute Genomics Platform"/>
            <consortium name="The Broad Institute Genome Sequencing Center for Infectious Disease"/>
            <person name="Wu L."/>
            <person name="Ma J."/>
        </authorList>
    </citation>
    <scope>NUCLEOTIDE SEQUENCE [LARGE SCALE GENOMIC DNA]</scope>
    <source>
        <strain evidence="10 11">JCM 10977</strain>
    </source>
</reference>
<evidence type="ECO:0000256" key="5">
    <source>
        <dbReference type="ARBA" id="ARBA00023014"/>
    </source>
</evidence>
<dbReference type="PROSITE" id="PS51918">
    <property type="entry name" value="RADICAL_SAM"/>
    <property type="match status" value="1"/>
</dbReference>
<dbReference type="InterPro" id="IPR006638">
    <property type="entry name" value="Elp3/MiaA/NifB-like_rSAM"/>
</dbReference>
<evidence type="ECO:0000256" key="1">
    <source>
        <dbReference type="ARBA" id="ARBA00022485"/>
    </source>
</evidence>
<comment type="function">
    <text evidence="6">Catalyzes the methylthiolation of an aspartic acid residue of ribosomal protein uS12.</text>
</comment>
<dbReference type="EMBL" id="BAAAHK010000017">
    <property type="protein sequence ID" value="GAA0954205.1"/>
    <property type="molecule type" value="Genomic_DNA"/>
</dbReference>
<dbReference type="InterPro" id="IPR020612">
    <property type="entry name" value="Methylthiotransferase_CS"/>
</dbReference>
<keyword evidence="6" id="KW-0963">Cytoplasm</keyword>
<dbReference type="PROSITE" id="PS01278">
    <property type="entry name" value="MTTASE_RADICAL"/>
    <property type="match status" value="1"/>
</dbReference>
<evidence type="ECO:0000256" key="7">
    <source>
        <dbReference type="SAM" id="MobiDB-lite"/>
    </source>
</evidence>
<keyword evidence="4 6" id="KW-0408">Iron</keyword>
<feature type="binding site" evidence="6">
    <location>
        <position position="304"/>
    </location>
    <ligand>
        <name>[4Fe-4S] cluster</name>
        <dbReference type="ChEBI" id="CHEBI:49883"/>
        <label>2</label>
        <note>4Fe-4S-S-AdoMet</note>
    </ligand>
</feature>
<comment type="catalytic activity">
    <reaction evidence="6">
        <text>L-aspartate(89)-[ribosomal protein uS12]-hydrogen + (sulfur carrier)-SH + AH2 + 2 S-adenosyl-L-methionine = 3-methylsulfanyl-L-aspartate(89)-[ribosomal protein uS12]-hydrogen + (sulfur carrier)-H + 5'-deoxyadenosine + L-methionine + A + S-adenosyl-L-homocysteine + 2 H(+)</text>
        <dbReference type="Rhea" id="RHEA:37087"/>
        <dbReference type="Rhea" id="RHEA-COMP:10460"/>
        <dbReference type="Rhea" id="RHEA-COMP:10461"/>
        <dbReference type="Rhea" id="RHEA-COMP:14737"/>
        <dbReference type="Rhea" id="RHEA-COMP:14739"/>
        <dbReference type="ChEBI" id="CHEBI:13193"/>
        <dbReference type="ChEBI" id="CHEBI:15378"/>
        <dbReference type="ChEBI" id="CHEBI:17319"/>
        <dbReference type="ChEBI" id="CHEBI:17499"/>
        <dbReference type="ChEBI" id="CHEBI:29917"/>
        <dbReference type="ChEBI" id="CHEBI:29961"/>
        <dbReference type="ChEBI" id="CHEBI:57844"/>
        <dbReference type="ChEBI" id="CHEBI:57856"/>
        <dbReference type="ChEBI" id="CHEBI:59789"/>
        <dbReference type="ChEBI" id="CHEBI:64428"/>
        <dbReference type="ChEBI" id="CHEBI:73599"/>
        <dbReference type="EC" id="2.8.4.4"/>
    </reaction>
</comment>
<comment type="subcellular location">
    <subcellularLocation>
        <location evidence="6">Cytoplasm</location>
    </subcellularLocation>
</comment>
<dbReference type="InterPro" id="IPR007197">
    <property type="entry name" value="rSAM"/>
</dbReference>
<name>A0ABN1RAV6_9ACTN</name>
<evidence type="ECO:0000256" key="6">
    <source>
        <dbReference type="HAMAP-Rule" id="MF_01865"/>
    </source>
</evidence>
<evidence type="ECO:0000256" key="2">
    <source>
        <dbReference type="ARBA" id="ARBA00022691"/>
    </source>
</evidence>
<dbReference type="Pfam" id="PF04055">
    <property type="entry name" value="Radical_SAM"/>
    <property type="match status" value="1"/>
</dbReference>
<dbReference type="PANTHER" id="PTHR43837">
    <property type="entry name" value="RIBOSOMAL PROTEIN S12 METHYLTHIOTRANSFERASE RIMO"/>
    <property type="match status" value="1"/>
</dbReference>
<dbReference type="InterPro" id="IPR058240">
    <property type="entry name" value="rSAM_sf"/>
</dbReference>
<comment type="caution">
    <text evidence="10">The sequence shown here is derived from an EMBL/GenBank/DDBJ whole genome shotgun (WGS) entry which is preliminary data.</text>
</comment>
<dbReference type="Gene3D" id="3.40.50.12160">
    <property type="entry name" value="Methylthiotransferase, N-terminal domain"/>
    <property type="match status" value="1"/>
</dbReference>
<dbReference type="InterPro" id="IPR023404">
    <property type="entry name" value="rSAM_horseshoe"/>
</dbReference>
<dbReference type="Gene3D" id="3.80.30.20">
    <property type="entry name" value="tm_1862 like domain"/>
    <property type="match status" value="1"/>
</dbReference>
<dbReference type="SUPFAM" id="SSF102114">
    <property type="entry name" value="Radical SAM enzymes"/>
    <property type="match status" value="1"/>
</dbReference>
<dbReference type="InterPro" id="IPR005840">
    <property type="entry name" value="Ribosomal_uS12_MeSTrfase_RimO"/>
</dbReference>
<dbReference type="SFLD" id="SFLDS00029">
    <property type="entry name" value="Radical_SAM"/>
    <property type="match status" value="1"/>
</dbReference>
<feature type="binding site" evidence="6">
    <location>
        <position position="67"/>
    </location>
    <ligand>
        <name>[4Fe-4S] cluster</name>
        <dbReference type="ChEBI" id="CHEBI:49883"/>
        <label>1</label>
    </ligand>
</feature>
<dbReference type="SFLD" id="SFLDG01082">
    <property type="entry name" value="B12-binding_domain_containing"/>
    <property type="match status" value="1"/>
</dbReference>
<dbReference type="SMART" id="SM00729">
    <property type="entry name" value="Elp3"/>
    <property type="match status" value="1"/>
</dbReference>
<feature type="binding site" evidence="6">
    <location>
        <position position="301"/>
    </location>
    <ligand>
        <name>[4Fe-4S] cluster</name>
        <dbReference type="ChEBI" id="CHEBI:49883"/>
        <label>2</label>
        <note>4Fe-4S-S-AdoMet</note>
    </ligand>
</feature>
<accession>A0ABN1RAV6</accession>
<evidence type="ECO:0000256" key="4">
    <source>
        <dbReference type="ARBA" id="ARBA00023004"/>
    </source>
</evidence>
<keyword evidence="11" id="KW-1185">Reference proteome</keyword>
<dbReference type="HAMAP" id="MF_01865">
    <property type="entry name" value="MTTase_RimO"/>
    <property type="match status" value="1"/>
</dbReference>